<dbReference type="GO" id="GO:0008887">
    <property type="term" value="F:glycerate kinase activity"/>
    <property type="evidence" value="ECO:0007669"/>
    <property type="project" value="UniProtKB-UniRule"/>
</dbReference>
<dbReference type="NCBIfam" id="TIGR00045">
    <property type="entry name" value="glycerate kinase"/>
    <property type="match status" value="1"/>
</dbReference>
<keyword evidence="2 4" id="KW-0808">Transferase</keyword>
<sequence length="385" mass="40494">MSRNIIVASDSFKGSLSSLEVGRSVCEGIHSLYPEDRVLIVPVADGGEGTVDAILTSREGKRISRVVKGPLGQEVEASYGLIDNGKTAVIEMAEASGITLIDKEALDVMQASTYGTGELIKDAIEKGVSKLYIGLGGSATNDGGIGLAAALGIRFLDETGRFLEPIPANLSKMSSIDTRQKMKIPANLDIILLVDVDNPLCGERGASFVYGPQKGGKSEELVALDQALNRYADLVSELTGRHEKETPGAGAAGGSGFALMTFFKAKAQRGITTILDLIGIEEKIAGADLVITGEGHMDSQSVNGKTPIGVAQLAKKYQVPTVAIVGGASTHLEVLYDEGISGVFDIINQPMSLEEAVTDAPTLITNTSKNIISFYHSVIASEKLR</sequence>
<dbReference type="PIRSF" id="PIRSF006078">
    <property type="entry name" value="GlxK"/>
    <property type="match status" value="1"/>
</dbReference>
<dbReference type="InterPro" id="IPR004381">
    <property type="entry name" value="Glycerate_kinase"/>
</dbReference>
<dbReference type="AlphaFoldDB" id="A0A2L0D690"/>
<organism evidence="5 6">
    <name type="scientific">Streptococcus pluranimalium</name>
    <dbReference type="NCBI Taxonomy" id="82348"/>
    <lineage>
        <taxon>Bacteria</taxon>
        <taxon>Bacillati</taxon>
        <taxon>Bacillota</taxon>
        <taxon>Bacilli</taxon>
        <taxon>Lactobacillales</taxon>
        <taxon>Streptococcaceae</taxon>
        <taxon>Streptococcus</taxon>
    </lineage>
</organism>
<comment type="similarity">
    <text evidence="1 4">Belongs to the glycerate kinase type-1 family.</text>
</comment>
<dbReference type="RefSeq" id="WP_104968667.1">
    <property type="nucleotide sequence ID" value="NZ_CP025536.1"/>
</dbReference>
<evidence type="ECO:0000313" key="6">
    <source>
        <dbReference type="Proteomes" id="UP000238956"/>
    </source>
</evidence>
<gene>
    <name evidence="5" type="ORF">C0J00_09745</name>
</gene>
<name>A0A2L0D690_9STRE</name>
<dbReference type="Pfam" id="PF02595">
    <property type="entry name" value="Gly_kinase"/>
    <property type="match status" value="1"/>
</dbReference>
<reference evidence="5 6" key="1">
    <citation type="submission" date="2017-12" db="EMBL/GenBank/DDBJ databases">
        <authorList>
            <person name="Hurst M.R.H."/>
        </authorList>
    </citation>
    <scope>NUCLEOTIDE SEQUENCE [LARGE SCALE GENOMIC DNA]</scope>
    <source>
        <strain evidence="5 6">TH11417</strain>
    </source>
</reference>
<dbReference type="Gene3D" id="3.90.1510.10">
    <property type="entry name" value="Glycerate kinase, domain 2"/>
    <property type="match status" value="1"/>
</dbReference>
<evidence type="ECO:0000256" key="3">
    <source>
        <dbReference type="ARBA" id="ARBA00022777"/>
    </source>
</evidence>
<evidence type="ECO:0000256" key="1">
    <source>
        <dbReference type="ARBA" id="ARBA00006284"/>
    </source>
</evidence>
<dbReference type="OrthoDB" id="9774290at2"/>
<evidence type="ECO:0000313" key="5">
    <source>
        <dbReference type="EMBL" id="AUW97363.1"/>
    </source>
</evidence>
<dbReference type="KEGG" id="splr:C0J00_09745"/>
<dbReference type="PANTHER" id="PTHR21599">
    <property type="entry name" value="GLYCERATE KINASE"/>
    <property type="match status" value="1"/>
</dbReference>
<dbReference type="GeneID" id="98394189"/>
<dbReference type="Gene3D" id="3.40.50.10350">
    <property type="entry name" value="Glycerate kinase, domain 1"/>
    <property type="match status" value="1"/>
</dbReference>
<evidence type="ECO:0000256" key="4">
    <source>
        <dbReference type="PIRNR" id="PIRNR006078"/>
    </source>
</evidence>
<dbReference type="GO" id="GO:0031388">
    <property type="term" value="P:organic acid phosphorylation"/>
    <property type="evidence" value="ECO:0007669"/>
    <property type="project" value="UniProtKB-UniRule"/>
</dbReference>
<accession>A0A2L0D690</accession>
<dbReference type="InterPro" id="IPR036129">
    <property type="entry name" value="Glycerate_kinase_sf"/>
</dbReference>
<dbReference type="PANTHER" id="PTHR21599:SF0">
    <property type="entry name" value="GLYCERATE KINASE"/>
    <property type="match status" value="1"/>
</dbReference>
<dbReference type="EMBL" id="CP025536">
    <property type="protein sequence ID" value="AUW97363.1"/>
    <property type="molecule type" value="Genomic_DNA"/>
</dbReference>
<dbReference type="InterPro" id="IPR018197">
    <property type="entry name" value="Glycerate_kinase_RE-like"/>
</dbReference>
<protein>
    <submittedName>
        <fullName evidence="5">Glycerate kinase</fullName>
    </submittedName>
</protein>
<evidence type="ECO:0000256" key="2">
    <source>
        <dbReference type="ARBA" id="ARBA00022679"/>
    </source>
</evidence>
<proteinExistence type="inferred from homology"/>
<dbReference type="SUPFAM" id="SSF110738">
    <property type="entry name" value="Glycerate kinase I"/>
    <property type="match status" value="1"/>
</dbReference>
<keyword evidence="6" id="KW-1185">Reference proteome</keyword>
<keyword evidence="3 4" id="KW-0418">Kinase</keyword>
<dbReference type="InterPro" id="IPR018193">
    <property type="entry name" value="Glyc_kinase_flavodox-like_fold"/>
</dbReference>
<reference evidence="5 6" key="2">
    <citation type="submission" date="2018-02" db="EMBL/GenBank/DDBJ databases">
        <title>Whole genome sequencing analysis of Streptococcus pluranimalium isolated from cattle infected mastitis in China.</title>
        <authorList>
            <person name="Zhang J.-R."/>
            <person name="Hu G.-Z."/>
        </authorList>
    </citation>
    <scope>NUCLEOTIDE SEQUENCE [LARGE SCALE GENOMIC DNA]</scope>
    <source>
        <strain evidence="5 6">TH11417</strain>
    </source>
</reference>
<dbReference type="Proteomes" id="UP000238956">
    <property type="component" value="Chromosome"/>
</dbReference>